<keyword evidence="3 6" id="KW-0560">Oxidoreductase</keyword>
<evidence type="ECO:0000256" key="4">
    <source>
        <dbReference type="ARBA" id="ARBA00023033"/>
    </source>
</evidence>
<dbReference type="Pfam" id="PF00296">
    <property type="entry name" value="Bac_luciferase"/>
    <property type="match status" value="1"/>
</dbReference>
<comment type="caution">
    <text evidence="6">The sequence shown here is derived from an EMBL/GenBank/DDBJ whole genome shotgun (WGS) entry which is preliminary data.</text>
</comment>
<dbReference type="AlphaFoldDB" id="A0A7W3LRD6"/>
<sequence length="396" mass="43015">MTAPAPTGPAAPTGPQRFGVFLAPFHPAGQNPTLALHRDLDLLVHLDALGFDEAWIGEHHSAGFEIIASPEVFIAVAAERTRHLRLGTGVSSLPYHHPLMLADRMVLLDHLTRGRVMLGVGPGALPSDAHMMGIEVARQRDMMEEALEAVLLLLRTEEPVTMKTDWFELRDARLQLRPHQRELEVAVAAMVSPSGPRAAGRFGCSLLSLGATQAAGFDALGYHWGVMEERAARYGTAADRDRWRLVGPMHLAETRERAARDVAFGLADWIGYFRNVAALPIAPDTDDPERLVEAVNSTGLGVIGTPEDAVAQIRRLADQSGGFGTYLLMAHEWADIAATRRSYELFARHVAPAFQGTARAPAASRDWAAANRPRFIGAATDAIMAKVQQQAEESGR</sequence>
<dbReference type="Gene3D" id="3.20.20.30">
    <property type="entry name" value="Luciferase-like domain"/>
    <property type="match status" value="1"/>
</dbReference>
<dbReference type="InterPro" id="IPR036661">
    <property type="entry name" value="Luciferase-like_sf"/>
</dbReference>
<dbReference type="EC" id="1.14.13.107" evidence="6"/>
<protein>
    <submittedName>
        <fullName evidence="6">Limonene 1,2-monooxygenase</fullName>
        <ecNumber evidence="6">1.14.13.107</ecNumber>
    </submittedName>
</protein>
<name>A0A7W3LRD6_ACTNM</name>
<evidence type="ECO:0000313" key="6">
    <source>
        <dbReference type="EMBL" id="MBA8952936.1"/>
    </source>
</evidence>
<dbReference type="InterPro" id="IPR050766">
    <property type="entry name" value="Bact_Lucif_Oxidored"/>
</dbReference>
<dbReference type="RefSeq" id="WP_182845146.1">
    <property type="nucleotide sequence ID" value="NZ_BAAALP010000034.1"/>
</dbReference>
<dbReference type="GO" id="GO:0005829">
    <property type="term" value="C:cytosol"/>
    <property type="evidence" value="ECO:0007669"/>
    <property type="project" value="TreeGrafter"/>
</dbReference>
<dbReference type="GO" id="GO:0052601">
    <property type="term" value="F:limonene 1,2-monooxygenase [NAD(P)H) activity"/>
    <property type="evidence" value="ECO:0007669"/>
    <property type="project" value="UniProtKB-EC"/>
</dbReference>
<dbReference type="SUPFAM" id="SSF51679">
    <property type="entry name" value="Bacterial luciferase-like"/>
    <property type="match status" value="1"/>
</dbReference>
<proteinExistence type="inferred from homology"/>
<evidence type="ECO:0000256" key="3">
    <source>
        <dbReference type="ARBA" id="ARBA00023002"/>
    </source>
</evidence>
<organism evidence="6 7">
    <name type="scientific">Actinomadura namibiensis</name>
    <dbReference type="NCBI Taxonomy" id="182080"/>
    <lineage>
        <taxon>Bacteria</taxon>
        <taxon>Bacillati</taxon>
        <taxon>Actinomycetota</taxon>
        <taxon>Actinomycetes</taxon>
        <taxon>Streptosporangiales</taxon>
        <taxon>Thermomonosporaceae</taxon>
        <taxon>Actinomadura</taxon>
    </lineage>
</organism>
<evidence type="ECO:0000259" key="5">
    <source>
        <dbReference type="Pfam" id="PF00296"/>
    </source>
</evidence>
<evidence type="ECO:0000256" key="2">
    <source>
        <dbReference type="ARBA" id="ARBA00022630"/>
    </source>
</evidence>
<reference evidence="6 7" key="1">
    <citation type="submission" date="2020-08" db="EMBL/GenBank/DDBJ databases">
        <title>Genomic Encyclopedia of Type Strains, Phase IV (KMG-IV): sequencing the most valuable type-strain genomes for metagenomic binning, comparative biology and taxonomic classification.</title>
        <authorList>
            <person name="Goeker M."/>
        </authorList>
    </citation>
    <scope>NUCLEOTIDE SEQUENCE [LARGE SCALE GENOMIC DNA]</scope>
    <source>
        <strain evidence="6 7">DSM 44197</strain>
    </source>
</reference>
<accession>A0A7W3LRD6</accession>
<keyword evidence="2" id="KW-0285">Flavoprotein</keyword>
<dbReference type="InterPro" id="IPR011251">
    <property type="entry name" value="Luciferase-like_dom"/>
</dbReference>
<dbReference type="EMBL" id="JACJIA010000005">
    <property type="protein sequence ID" value="MBA8952936.1"/>
    <property type="molecule type" value="Genomic_DNA"/>
</dbReference>
<dbReference type="PANTHER" id="PTHR30137:SF16">
    <property type="entry name" value="BLL0895 PROTEIN"/>
    <property type="match status" value="1"/>
</dbReference>
<evidence type="ECO:0000256" key="1">
    <source>
        <dbReference type="ARBA" id="ARBA00010426"/>
    </source>
</evidence>
<keyword evidence="7" id="KW-1185">Reference proteome</keyword>
<gene>
    <name evidence="6" type="ORF">HNR61_004582</name>
</gene>
<dbReference type="PANTHER" id="PTHR30137">
    <property type="entry name" value="LUCIFERASE-LIKE MONOOXYGENASE"/>
    <property type="match status" value="1"/>
</dbReference>
<evidence type="ECO:0000313" key="7">
    <source>
        <dbReference type="Proteomes" id="UP000572680"/>
    </source>
</evidence>
<comment type="similarity">
    <text evidence="1">Belongs to the bacterial luciferase oxidoreductase family.</text>
</comment>
<keyword evidence="4 6" id="KW-0503">Monooxygenase</keyword>
<feature type="domain" description="Luciferase-like" evidence="5">
    <location>
        <begin position="17"/>
        <end position="318"/>
    </location>
</feature>
<dbReference type="Proteomes" id="UP000572680">
    <property type="component" value="Unassembled WGS sequence"/>
</dbReference>